<feature type="chain" id="PRO_5045370781" description="Lipoprotein" evidence="2">
    <location>
        <begin position="33"/>
        <end position="226"/>
    </location>
</feature>
<keyword evidence="4" id="KW-1185">Reference proteome</keyword>
<accession>A0ABU0XFQ6</accession>
<proteinExistence type="predicted"/>
<keyword evidence="2" id="KW-0732">Signal</keyword>
<dbReference type="EMBL" id="JAVFCB010000004">
    <property type="protein sequence ID" value="MDQ4213961.1"/>
    <property type="molecule type" value="Genomic_DNA"/>
</dbReference>
<feature type="region of interest" description="Disordered" evidence="1">
    <location>
        <begin position="32"/>
        <end position="56"/>
    </location>
</feature>
<feature type="signal peptide" evidence="2">
    <location>
        <begin position="1"/>
        <end position="32"/>
    </location>
</feature>
<dbReference type="RefSeq" id="WP_308488900.1">
    <property type="nucleotide sequence ID" value="NZ_JAVFCB010000004.1"/>
</dbReference>
<reference evidence="3 4" key="1">
    <citation type="submission" date="2023-08" db="EMBL/GenBank/DDBJ databases">
        <title>Microbacterium sp. nov., isolated from a waste landfill.</title>
        <authorList>
            <person name="Wen W."/>
        </authorList>
    </citation>
    <scope>NUCLEOTIDE SEQUENCE [LARGE SCALE GENOMIC DNA]</scope>
    <source>
        <strain evidence="3 4">ASV81</strain>
    </source>
</reference>
<organism evidence="3 4">
    <name type="scientific">Microbacterium capsulatum</name>
    <dbReference type="NCBI Taxonomy" id="3041921"/>
    <lineage>
        <taxon>Bacteria</taxon>
        <taxon>Bacillati</taxon>
        <taxon>Actinomycetota</taxon>
        <taxon>Actinomycetes</taxon>
        <taxon>Micrococcales</taxon>
        <taxon>Microbacteriaceae</taxon>
        <taxon>Microbacterium</taxon>
    </lineage>
</organism>
<evidence type="ECO:0000313" key="4">
    <source>
        <dbReference type="Proteomes" id="UP001230289"/>
    </source>
</evidence>
<name>A0ABU0XFQ6_9MICO</name>
<sequence>MSRTAALGTTLAVLSIAAVALAGCSTTTASQAADSTQKPASQAPEPSPAPTSAAAAADACTKPASINLAPAGARVTGDLVDRGAREFAVGTVGRDNKGRIVSYTVAPNDVAAVVGERLCIENGQALSVLNHTRTIHPGQVLRLNPDPQIRYIPYYNPWNAPAGFKQIPYQEAIEAMGTAADEGDLETMRRIWTRTLSGMFTDPADIQAIQQALDAGDLGVLSQMFS</sequence>
<gene>
    <name evidence="3" type="ORF">RBR11_08535</name>
</gene>
<protein>
    <recommendedName>
        <fullName evidence="5">Lipoprotein</fullName>
    </recommendedName>
</protein>
<dbReference type="PROSITE" id="PS51257">
    <property type="entry name" value="PROKAR_LIPOPROTEIN"/>
    <property type="match status" value="1"/>
</dbReference>
<evidence type="ECO:0000256" key="1">
    <source>
        <dbReference type="SAM" id="MobiDB-lite"/>
    </source>
</evidence>
<evidence type="ECO:0000313" key="3">
    <source>
        <dbReference type="EMBL" id="MDQ4213961.1"/>
    </source>
</evidence>
<dbReference type="Proteomes" id="UP001230289">
    <property type="component" value="Unassembled WGS sequence"/>
</dbReference>
<comment type="caution">
    <text evidence="3">The sequence shown here is derived from an EMBL/GenBank/DDBJ whole genome shotgun (WGS) entry which is preliminary data.</text>
</comment>
<evidence type="ECO:0000256" key="2">
    <source>
        <dbReference type="SAM" id="SignalP"/>
    </source>
</evidence>
<evidence type="ECO:0008006" key="5">
    <source>
        <dbReference type="Google" id="ProtNLM"/>
    </source>
</evidence>